<dbReference type="InterPro" id="IPR017941">
    <property type="entry name" value="Rieske_2Fe-2S"/>
</dbReference>
<keyword evidence="5" id="KW-0007">Acetylation</keyword>
<evidence type="ECO:0000256" key="3">
    <source>
        <dbReference type="ARBA" id="ARBA00022723"/>
    </source>
</evidence>
<dbReference type="AlphaFoldDB" id="A0A1A7WSV6"/>
<feature type="region of interest" description="Disordered" evidence="9">
    <location>
        <begin position="1"/>
        <end position="21"/>
    </location>
</feature>
<evidence type="ECO:0000256" key="6">
    <source>
        <dbReference type="ARBA" id="ARBA00023004"/>
    </source>
</evidence>
<dbReference type="Pfam" id="PF22543">
    <property type="entry name" value="Rieske_4"/>
    <property type="match status" value="1"/>
</dbReference>
<dbReference type="SUPFAM" id="SSF50022">
    <property type="entry name" value="ISP domain"/>
    <property type="match status" value="1"/>
</dbReference>
<dbReference type="CDD" id="cd03467">
    <property type="entry name" value="Rieske"/>
    <property type="match status" value="1"/>
</dbReference>
<gene>
    <name evidence="11" type="primary">RFESD</name>
</gene>
<evidence type="ECO:0000256" key="5">
    <source>
        <dbReference type="ARBA" id="ARBA00022990"/>
    </source>
</evidence>
<sequence length="191" mass="21383">MSSEEEASQSSTSSSSPPLSSSSAPALHFIGKKENIVRAGRVTKLVNGCRDVLVLYHQDQLYAMDKRCYHSGGELQNGDIEEFNGRLCIVCPWHKYKITLAEGEGLYQAVENPTVKPIKTYWCSKGVKQRVHKVTEVGGNIYVTLNDSSEPIESDVYQVEKYRTVSLNVQNPNTRNQNILMNMVTDKTKIP</sequence>
<keyword evidence="2" id="KW-0001">2Fe-2S</keyword>
<dbReference type="Gene3D" id="2.102.10.10">
    <property type="entry name" value="Rieske [2Fe-2S] iron-sulphur domain"/>
    <property type="match status" value="1"/>
</dbReference>
<evidence type="ECO:0000256" key="7">
    <source>
        <dbReference type="ARBA" id="ARBA00023014"/>
    </source>
</evidence>
<dbReference type="PANTHER" id="PTHR21496:SF16">
    <property type="entry name" value="RIESKE DOMAIN-CONTAINING PROTEIN-LIKE"/>
    <property type="match status" value="1"/>
</dbReference>
<dbReference type="InterPro" id="IPR054716">
    <property type="entry name" value="Sol_Rieske_ferrdox_dom"/>
</dbReference>
<keyword evidence="6" id="KW-0408">Iron</keyword>
<accession>A0A1A7WSV6</accession>
<keyword evidence="7" id="KW-0411">Iron-sulfur</keyword>
<feature type="compositionally biased region" description="Low complexity" evidence="9">
    <location>
        <begin position="8"/>
        <end position="21"/>
    </location>
</feature>
<organism evidence="11">
    <name type="scientific">Iconisemion striatum</name>
    <dbReference type="NCBI Taxonomy" id="60296"/>
    <lineage>
        <taxon>Eukaryota</taxon>
        <taxon>Metazoa</taxon>
        <taxon>Chordata</taxon>
        <taxon>Craniata</taxon>
        <taxon>Vertebrata</taxon>
        <taxon>Euteleostomi</taxon>
        <taxon>Actinopterygii</taxon>
        <taxon>Neopterygii</taxon>
        <taxon>Teleostei</taxon>
        <taxon>Neoteleostei</taxon>
        <taxon>Acanthomorphata</taxon>
        <taxon>Ovalentaria</taxon>
        <taxon>Atherinomorphae</taxon>
        <taxon>Cyprinodontiformes</taxon>
        <taxon>Nothobranchiidae</taxon>
        <taxon>Iconisemion</taxon>
    </lineage>
</organism>
<evidence type="ECO:0000256" key="8">
    <source>
        <dbReference type="ARBA" id="ARBA00071952"/>
    </source>
</evidence>
<protein>
    <recommendedName>
        <fullName evidence="8 10">Rieske domain-containing protein</fullName>
    </recommendedName>
</protein>
<evidence type="ECO:0000256" key="4">
    <source>
        <dbReference type="ARBA" id="ARBA00022737"/>
    </source>
</evidence>
<reference evidence="11" key="2">
    <citation type="submission" date="2016-06" db="EMBL/GenBank/DDBJ databases">
        <title>The genome of a short-lived fish provides insights into sex chromosome evolution and the genetic control of aging.</title>
        <authorList>
            <person name="Reichwald K."/>
            <person name="Felder M."/>
            <person name="Petzold A."/>
            <person name="Koch P."/>
            <person name="Groth M."/>
            <person name="Platzer M."/>
        </authorList>
    </citation>
    <scope>NUCLEOTIDE SEQUENCE</scope>
    <source>
        <tissue evidence="11">Brain</tissue>
    </source>
</reference>
<reference evidence="11" key="1">
    <citation type="submission" date="2016-05" db="EMBL/GenBank/DDBJ databases">
        <authorList>
            <person name="Lavstsen T."/>
            <person name="Jespersen J.S."/>
        </authorList>
    </citation>
    <scope>NUCLEOTIDE SEQUENCE</scope>
    <source>
        <tissue evidence="11">Brain</tissue>
    </source>
</reference>
<evidence type="ECO:0000256" key="9">
    <source>
        <dbReference type="SAM" id="MobiDB-lite"/>
    </source>
</evidence>
<keyword evidence="1" id="KW-0597">Phosphoprotein</keyword>
<evidence type="ECO:0000313" key="11">
    <source>
        <dbReference type="EMBL" id="SBP09022.1"/>
    </source>
</evidence>
<name>A0A1A7WSV6_9TELE</name>
<keyword evidence="3" id="KW-0479">Metal-binding</keyword>
<proteinExistence type="predicted"/>
<dbReference type="FunFam" id="2.102.10.10:FF:000009">
    <property type="entry name" value="Rieske Fe-S domain containing"/>
    <property type="match status" value="1"/>
</dbReference>
<feature type="domain" description="Rieske" evidence="10">
    <location>
        <begin position="27"/>
        <end position="121"/>
    </location>
</feature>
<evidence type="ECO:0000259" key="10">
    <source>
        <dbReference type="PROSITE" id="PS51296"/>
    </source>
</evidence>
<evidence type="ECO:0000256" key="1">
    <source>
        <dbReference type="ARBA" id="ARBA00022553"/>
    </source>
</evidence>
<dbReference type="InterPro" id="IPR036922">
    <property type="entry name" value="Rieske_2Fe-2S_sf"/>
</dbReference>
<dbReference type="GO" id="GO:0051537">
    <property type="term" value="F:2 iron, 2 sulfur cluster binding"/>
    <property type="evidence" value="ECO:0007669"/>
    <property type="project" value="UniProtKB-KW"/>
</dbReference>
<dbReference type="PROSITE" id="PS51296">
    <property type="entry name" value="RIESKE"/>
    <property type="match status" value="1"/>
</dbReference>
<dbReference type="EMBL" id="HADW01007622">
    <property type="protein sequence ID" value="SBP09022.1"/>
    <property type="molecule type" value="Transcribed_RNA"/>
</dbReference>
<evidence type="ECO:0000256" key="2">
    <source>
        <dbReference type="ARBA" id="ARBA00022714"/>
    </source>
</evidence>
<dbReference type="GO" id="GO:0046872">
    <property type="term" value="F:metal ion binding"/>
    <property type="evidence" value="ECO:0007669"/>
    <property type="project" value="UniProtKB-KW"/>
</dbReference>
<keyword evidence="4" id="KW-0677">Repeat</keyword>
<dbReference type="PANTHER" id="PTHR21496">
    <property type="entry name" value="FERREDOXIN-RELATED"/>
    <property type="match status" value="1"/>
</dbReference>